<feature type="chain" id="PRO_5042943983" description="Alpha-galactosidase" evidence="8">
    <location>
        <begin position="26"/>
        <end position="430"/>
    </location>
</feature>
<dbReference type="InterPro" id="IPR000111">
    <property type="entry name" value="Glyco_hydro_27/36_CS"/>
</dbReference>
<dbReference type="InterPro" id="IPR013780">
    <property type="entry name" value="Glyco_hydro_b"/>
</dbReference>
<evidence type="ECO:0000313" key="9">
    <source>
        <dbReference type="EMBL" id="KAK7749646.1"/>
    </source>
</evidence>
<keyword evidence="6 7" id="KW-0326">Glycosidase</keyword>
<dbReference type="PANTHER" id="PTHR11452">
    <property type="entry name" value="ALPHA-GALACTOSIDASE/ALPHA-N-ACETYLGALACTOSAMINIDASE"/>
    <property type="match status" value="1"/>
</dbReference>
<dbReference type="InterPro" id="IPR002241">
    <property type="entry name" value="Glyco_hydro_27"/>
</dbReference>
<evidence type="ECO:0000313" key="10">
    <source>
        <dbReference type="Proteomes" id="UP001320245"/>
    </source>
</evidence>
<dbReference type="InterPro" id="IPR017853">
    <property type="entry name" value="GH"/>
</dbReference>
<keyword evidence="5 7" id="KW-0378">Hydrolase</keyword>
<evidence type="ECO:0000256" key="1">
    <source>
        <dbReference type="ARBA" id="ARBA00001255"/>
    </source>
</evidence>
<evidence type="ECO:0000256" key="3">
    <source>
        <dbReference type="ARBA" id="ARBA00009743"/>
    </source>
</evidence>
<organism evidence="9 10">
    <name type="scientific">Cytospora paraplurivora</name>
    <dbReference type="NCBI Taxonomy" id="2898453"/>
    <lineage>
        <taxon>Eukaryota</taxon>
        <taxon>Fungi</taxon>
        <taxon>Dikarya</taxon>
        <taxon>Ascomycota</taxon>
        <taxon>Pezizomycotina</taxon>
        <taxon>Sordariomycetes</taxon>
        <taxon>Sordariomycetidae</taxon>
        <taxon>Diaporthales</taxon>
        <taxon>Cytosporaceae</taxon>
        <taxon>Cytospora</taxon>
    </lineage>
</organism>
<dbReference type="GO" id="GO:0004557">
    <property type="term" value="F:alpha-galactosidase activity"/>
    <property type="evidence" value="ECO:0007669"/>
    <property type="project" value="UniProtKB-EC"/>
</dbReference>
<gene>
    <name evidence="9" type="ORF">SLS53_000224</name>
</gene>
<dbReference type="PRINTS" id="PR00740">
    <property type="entry name" value="GLHYDRLASE27"/>
</dbReference>
<reference evidence="9 10" key="1">
    <citation type="journal article" date="2023" name="PLoS ONE">
        <title>Cytospora paraplurivora sp. nov. isolated from orchards with fruit tree decline syndrome in Ontario, Canada.</title>
        <authorList>
            <person name="Ilyukhin E."/>
            <person name="Nguyen H.D.T."/>
            <person name="Castle A.J."/>
            <person name="Ellouze W."/>
        </authorList>
    </citation>
    <scope>NUCLEOTIDE SEQUENCE [LARGE SCALE GENOMIC DNA]</scope>
    <source>
        <strain evidence="9 10">FDS-564</strain>
    </source>
</reference>
<dbReference type="Proteomes" id="UP001320245">
    <property type="component" value="Unassembled WGS sequence"/>
</dbReference>
<protein>
    <recommendedName>
        <fullName evidence="4 7">Alpha-galactosidase</fullName>
        <ecNumber evidence="4 7">3.2.1.22</ecNumber>
    </recommendedName>
    <alternativeName>
        <fullName evidence="7">Melibiase</fullName>
    </alternativeName>
</protein>
<dbReference type="Pfam" id="PF16499">
    <property type="entry name" value="Melibiase_2"/>
    <property type="match status" value="2"/>
</dbReference>
<evidence type="ECO:0000256" key="2">
    <source>
        <dbReference type="ARBA" id="ARBA00003969"/>
    </source>
</evidence>
<keyword evidence="7" id="KW-1015">Disulfide bond</keyword>
<evidence type="ECO:0000256" key="5">
    <source>
        <dbReference type="ARBA" id="ARBA00022801"/>
    </source>
</evidence>
<comment type="caution">
    <text evidence="9">The sequence shown here is derived from an EMBL/GenBank/DDBJ whole genome shotgun (WGS) entry which is preliminary data.</text>
</comment>
<evidence type="ECO:0000256" key="4">
    <source>
        <dbReference type="ARBA" id="ARBA00012755"/>
    </source>
</evidence>
<dbReference type="PANTHER" id="PTHR11452:SF75">
    <property type="entry name" value="ALPHA-GALACTOSIDASE MEL1"/>
    <property type="match status" value="1"/>
</dbReference>
<dbReference type="CDD" id="cd14792">
    <property type="entry name" value="GH27"/>
    <property type="match status" value="1"/>
</dbReference>
<evidence type="ECO:0000256" key="8">
    <source>
        <dbReference type="SAM" id="SignalP"/>
    </source>
</evidence>
<dbReference type="InterPro" id="IPR013785">
    <property type="entry name" value="Aldolase_TIM"/>
</dbReference>
<dbReference type="EC" id="3.2.1.22" evidence="4 7"/>
<dbReference type="AlphaFoldDB" id="A0AAN9YMI4"/>
<comment type="catalytic activity">
    <reaction evidence="1 7">
        <text>Hydrolysis of terminal, non-reducing alpha-D-galactose residues in alpha-D-galactosides, including galactose oligosaccharides, galactomannans and galactolipids.</text>
        <dbReference type="EC" id="3.2.1.22"/>
    </reaction>
</comment>
<proteinExistence type="inferred from homology"/>
<dbReference type="SUPFAM" id="SSF51445">
    <property type="entry name" value="(Trans)glycosidases"/>
    <property type="match status" value="1"/>
</dbReference>
<keyword evidence="8" id="KW-0732">Signal</keyword>
<accession>A0AAN9YMI4</accession>
<dbReference type="Gene3D" id="2.60.40.1180">
    <property type="entry name" value="Golgi alpha-mannosidase II"/>
    <property type="match status" value="1"/>
</dbReference>
<evidence type="ECO:0000256" key="6">
    <source>
        <dbReference type="ARBA" id="ARBA00023295"/>
    </source>
</evidence>
<comment type="similarity">
    <text evidence="3 7">Belongs to the glycosyl hydrolase 27 family.</text>
</comment>
<name>A0AAN9YMI4_9PEZI</name>
<evidence type="ECO:0000256" key="7">
    <source>
        <dbReference type="RuleBase" id="RU361168"/>
    </source>
</evidence>
<dbReference type="Gene3D" id="3.20.20.70">
    <property type="entry name" value="Aldolase class I"/>
    <property type="match status" value="2"/>
</dbReference>
<keyword evidence="10" id="KW-1185">Reference proteome</keyword>
<dbReference type="GO" id="GO:0005975">
    <property type="term" value="P:carbohydrate metabolic process"/>
    <property type="evidence" value="ECO:0007669"/>
    <property type="project" value="InterPro"/>
</dbReference>
<comment type="function">
    <text evidence="2">Hydrolyzes a variety of simple alpha-D-galactoside as well as more complex molecules such as oligosaccharides and polysaccharides.</text>
</comment>
<sequence>MAIGSPSKMASLLMSSLLLGNLASASDNGLAVTPQMGWDNWNSLGCEVSESLLQTSARAIVNLRLKDIGYEYVILDDCWSNGRNTSGNGSIIVDTIKFPRGMAAVANDIHALGLKFGMYSDAGRYTCGMYEGSLGHEAVDAQTFANWGVDYLNDGPDAWNCGLPGSHCSTLNIANKAAFIVRKCQSGAWNDLDMLTVGLGGQTDAEYIAHFSLWCAVKSPLIMGNDFSKINNRTLSILLNAAAIAVNQDPLYSSAVRRWYYETSDIDEWGKGSIQLWSGSLLSTTDTDYDDVVVVLVNGNNSTSTLNATLADIFVDSGTDGTAPQVSLSWEVRDLWAYRLTDEEAQAVIDTANATASSGVAASINSTKLYNATAVSYAEGLEVKDELLLGKVTTTVEPRGTLTAEIERHGAAMFRLRAVPTDAVRKRTEL</sequence>
<dbReference type="EMBL" id="JAJSPL020000001">
    <property type="protein sequence ID" value="KAK7749646.1"/>
    <property type="molecule type" value="Genomic_DNA"/>
</dbReference>
<feature type="signal peptide" evidence="8">
    <location>
        <begin position="1"/>
        <end position="25"/>
    </location>
</feature>
<dbReference type="SUPFAM" id="SSF51011">
    <property type="entry name" value="Glycosyl hydrolase domain"/>
    <property type="match status" value="1"/>
</dbReference>
<dbReference type="PROSITE" id="PS00512">
    <property type="entry name" value="ALPHA_GALACTOSIDASE"/>
    <property type="match status" value="1"/>
</dbReference>